<feature type="region of interest" description="Disordered" evidence="1">
    <location>
        <begin position="144"/>
        <end position="182"/>
    </location>
</feature>
<feature type="compositionally biased region" description="Pro residues" evidence="1">
    <location>
        <begin position="172"/>
        <end position="182"/>
    </location>
</feature>
<sequence>MFLLRQRRGRVFPRSEKWLARRGRGIRNPETNRVTGDEVRVGKQTPHSSTQRATSPRDEPRATLCNLMPLKKRYAQSPLTERKHPLKNGGEGGSRLPAPAASGGYPLPSVDHSIPSGGYPLPSGSHSIPSSGYSTAARAIFAPARASARSTWQRTRREAPRPVSPHERPRGSPIPPATAPTR</sequence>
<dbReference type="Proteomes" id="UP000014408">
    <property type="component" value="Unassembled WGS sequence"/>
</dbReference>
<feature type="region of interest" description="Disordered" evidence="1">
    <location>
        <begin position="25"/>
        <end position="60"/>
    </location>
</feature>
<name>S2Z9B4_9CORY</name>
<reference evidence="2 3" key="1">
    <citation type="submission" date="2013-05" db="EMBL/GenBank/DDBJ databases">
        <title>The Genome Sequence of Corynebacterium pyruviciproducens 1773O (ATCC BAA-1742).</title>
        <authorList>
            <consortium name="The Broad Institute Genomics Platform"/>
            <person name="Earl A."/>
            <person name="Ward D."/>
            <person name="Feldgarden M."/>
            <person name="Gevers D."/>
            <person name="Tong J."/>
            <person name="Walker B."/>
            <person name="Young S."/>
            <person name="Zeng Q."/>
            <person name="Gargeya S."/>
            <person name="Fitzgerald M."/>
            <person name="Haas B."/>
            <person name="Abouelleil A."/>
            <person name="Allen A.W."/>
            <person name="Alvarado L."/>
            <person name="Arachchi H.M."/>
            <person name="Berlin A.M."/>
            <person name="Chapman S.B."/>
            <person name="Gainer-Dewar J."/>
            <person name="Goldberg J."/>
            <person name="Griggs A."/>
            <person name="Gujja S."/>
            <person name="Hansen M."/>
            <person name="Howarth C."/>
            <person name="Imamovic A."/>
            <person name="Ireland A."/>
            <person name="Larimer J."/>
            <person name="McCowan C."/>
            <person name="Murphy C."/>
            <person name="Pearson M."/>
            <person name="Poon T.W."/>
            <person name="Priest M."/>
            <person name="Roberts A."/>
            <person name="Saif S."/>
            <person name="Shea T."/>
            <person name="Sisk P."/>
            <person name="Sykes S."/>
            <person name="Wortman J."/>
            <person name="Nusbaum C."/>
            <person name="Birren B."/>
        </authorList>
    </citation>
    <scope>NUCLEOTIDE SEQUENCE [LARGE SCALE GENOMIC DNA]</scope>
    <source>
        <strain evidence="2 3">ATCC BAA-1742</strain>
    </source>
</reference>
<feature type="compositionally biased region" description="Polar residues" evidence="1">
    <location>
        <begin position="45"/>
        <end position="54"/>
    </location>
</feature>
<dbReference type="HOGENOM" id="CLU_1479712_0_0_11"/>
<accession>S2Z9B4</accession>
<protein>
    <submittedName>
        <fullName evidence="2">Uncharacterized protein</fullName>
    </submittedName>
</protein>
<feature type="region of interest" description="Disordered" evidence="1">
    <location>
        <begin position="74"/>
        <end position="111"/>
    </location>
</feature>
<gene>
    <name evidence="2" type="ORF">HMPREF1219_00245</name>
</gene>
<dbReference type="EMBL" id="ATBY01000002">
    <property type="protein sequence ID" value="EPD70950.1"/>
    <property type="molecule type" value="Genomic_DNA"/>
</dbReference>
<organism evidence="2 3">
    <name type="scientific">Corynebacterium pyruviciproducens ATCC BAA-1742</name>
    <dbReference type="NCBI Taxonomy" id="1125779"/>
    <lineage>
        <taxon>Bacteria</taxon>
        <taxon>Bacillati</taxon>
        <taxon>Actinomycetota</taxon>
        <taxon>Actinomycetes</taxon>
        <taxon>Mycobacteriales</taxon>
        <taxon>Corynebacteriaceae</taxon>
        <taxon>Corynebacterium</taxon>
    </lineage>
</organism>
<dbReference type="AlphaFoldDB" id="S2Z9B4"/>
<evidence type="ECO:0000313" key="3">
    <source>
        <dbReference type="Proteomes" id="UP000014408"/>
    </source>
</evidence>
<dbReference type="STRING" id="1125779.HMPREF1219_00245"/>
<evidence type="ECO:0000313" key="2">
    <source>
        <dbReference type="EMBL" id="EPD70950.1"/>
    </source>
</evidence>
<keyword evidence="3" id="KW-1185">Reference proteome</keyword>
<comment type="caution">
    <text evidence="2">The sequence shown here is derived from an EMBL/GenBank/DDBJ whole genome shotgun (WGS) entry which is preliminary data.</text>
</comment>
<feature type="compositionally biased region" description="Basic and acidic residues" evidence="1">
    <location>
        <begin position="155"/>
        <end position="170"/>
    </location>
</feature>
<proteinExistence type="predicted"/>
<evidence type="ECO:0000256" key="1">
    <source>
        <dbReference type="SAM" id="MobiDB-lite"/>
    </source>
</evidence>